<name>A0A3P8MIE0_9REOV</name>
<protein>
    <submittedName>
        <fullName evidence="1">NS4 protein</fullName>
    </submittedName>
</protein>
<reference evidence="1" key="1">
    <citation type="submission" date="2016-10" db="EMBL/GenBank/DDBJ databases">
        <title>Genetic diversity of tick-borne orbiviruses.</title>
        <authorList>
            <person name="Eremyan A.A."/>
            <person name="Alkhovsky S.V."/>
            <person name="Shchetinin A.M."/>
        </authorList>
    </citation>
    <scope>NUCLEOTIDE SEQUENCE</scope>
    <source>
        <strain evidence="1">LEIV-3600Mur</strain>
    </source>
</reference>
<dbReference type="EMBL" id="KY023337">
    <property type="protein sequence ID" value="ATW68815.1"/>
    <property type="molecule type" value="Genomic_RNA"/>
</dbReference>
<proteinExistence type="predicted"/>
<accession>A0A3P8MIE0</accession>
<evidence type="ECO:0000313" key="1">
    <source>
        <dbReference type="EMBL" id="ATW68815.1"/>
    </source>
</evidence>
<organism evidence="1">
    <name type="scientific">Okhotskiy virus</name>
    <dbReference type="NCBI Taxonomy" id="1471048"/>
    <lineage>
        <taxon>Viruses</taxon>
        <taxon>Riboviria</taxon>
        <taxon>Orthornavirae</taxon>
        <taxon>Duplornaviricota</taxon>
        <taxon>Resentoviricetes</taxon>
        <taxon>Reovirales</taxon>
        <taxon>Sedoreoviridae</taxon>
        <taxon>Orbivirus</taxon>
    </lineage>
</organism>
<sequence>MSYRQGHVLRRLRQDMHGNLEIARDLERPGWIWIQEQREALNVPARWARREALTLTFGIRRVEATLPMEIMLLGMDFMLRGVEVPPEVVEILAILRNRTKVRQKVIAWSLAARKRGLEFLLLPLHEYVTRCAKEDIKIYESLGLKPLFRIEITSCYLVRPRLRSSELARMRALRKKTRRRSCVGTGCAQQ</sequence>